<evidence type="ECO:0000313" key="1">
    <source>
        <dbReference type="EMBL" id="RDS86691.1"/>
    </source>
</evidence>
<dbReference type="OrthoDB" id="5956068at2"/>
<keyword evidence="2" id="KW-1185">Reference proteome</keyword>
<accession>A0A370XEP9</accession>
<proteinExistence type="predicted"/>
<reference evidence="1 2" key="1">
    <citation type="submission" date="2018-07" db="EMBL/GenBank/DDBJ databases">
        <title>Dyella monticola sp. nov. and Dyella psychrodurans sp. nov. isolated from monsoon evergreen broad-leaved forest soil of Dinghu Mountain, China.</title>
        <authorList>
            <person name="Gao Z."/>
            <person name="Qiu L."/>
        </authorList>
    </citation>
    <scope>NUCLEOTIDE SEQUENCE [LARGE SCALE GENOMIC DNA]</scope>
    <source>
        <strain evidence="1 2">4MSK11</strain>
    </source>
</reference>
<sequence length="93" mass="10468">MHKQPSRFVDIAKDVAEVESLHERSRIKAFEWLETYAPSLAGAALLMCGGRDRAARWMCVKHRMLDGHSAYEALAQGELDQVWDLLIGAGKRT</sequence>
<name>A0A370XEP9_9GAMM</name>
<protein>
    <submittedName>
        <fullName evidence="1">DUF2384 domain-containing protein</fullName>
    </submittedName>
</protein>
<dbReference type="EMBL" id="QRBF01000001">
    <property type="protein sequence ID" value="RDS86691.1"/>
    <property type="molecule type" value="Genomic_DNA"/>
</dbReference>
<evidence type="ECO:0000313" key="2">
    <source>
        <dbReference type="Proteomes" id="UP000255334"/>
    </source>
</evidence>
<dbReference type="Proteomes" id="UP000255334">
    <property type="component" value="Unassembled WGS sequence"/>
</dbReference>
<gene>
    <name evidence="1" type="ORF">DWU99_05530</name>
</gene>
<dbReference type="AlphaFoldDB" id="A0A370XEP9"/>
<comment type="caution">
    <text evidence="1">The sequence shown here is derived from an EMBL/GenBank/DDBJ whole genome shotgun (WGS) entry which is preliminary data.</text>
</comment>
<organism evidence="1 2">
    <name type="scientific">Dyella psychrodurans</name>
    <dbReference type="NCBI Taxonomy" id="1927960"/>
    <lineage>
        <taxon>Bacteria</taxon>
        <taxon>Pseudomonadati</taxon>
        <taxon>Pseudomonadota</taxon>
        <taxon>Gammaproteobacteria</taxon>
        <taxon>Lysobacterales</taxon>
        <taxon>Rhodanobacteraceae</taxon>
        <taxon>Dyella</taxon>
    </lineage>
</organism>